<evidence type="ECO:0000313" key="2">
    <source>
        <dbReference type="EMBL" id="KAF2640750.1"/>
    </source>
</evidence>
<protein>
    <submittedName>
        <fullName evidence="2">Uncharacterized protein</fullName>
    </submittedName>
</protein>
<feature type="compositionally biased region" description="Basic residues" evidence="1">
    <location>
        <begin position="74"/>
        <end position="84"/>
    </location>
</feature>
<sequence length="734" mass="83053">MAATLKRRRAAVSYREPSSDVDGLESDSEPSTRTLHTAPVRRSTRYRSPSPVADPPFPATHSENAPPKANTARTSRRNAQRKEKRQVSYKDASSDGDWGDDDFELEETIEQARPPKRVAASTRTQKSSKSGKSTRMTLGAPLKPRAAEQPSSNTMKIPTDGHKPAWYSLPYHVLLEVFMYASHPLHDENMAPSKSIAWLLQVARVCSAFTRPALTVLYRTPPIYAMRQPQRGELVQHLINPPANAYANYQVMAKRLELDATKMSSSTDPLYDAANLSALIAALTTLKEIDIFDPLDRPPYRPRLTRVRRWNYPDELFAALQQSTLLIKSWRWNSLFCAHGPLWVKEIHGNRAFQGLRELTLTKFETDEKRKADDQSPTTEELLGSALAVLPNLESLTFESCKVVNGRLLPLLPSTLVHLEITNCINVFSDDLHAFLFDRGRHLEEIVLNHNQCLNISFLVDLKVSCPRLEVLRMDLNYYSSLVMSSDNEPLYDWLLGLDEIPTWPSTLRVIDMEYLRHWGDSTAATNFFVSLVDAAEELPNLRELRISAMVDLGWRQRANYRRKWESRLEHVFASRSPAPSPHLASQRAFREWKSSQGNGTEKNDSLLDMTEEVSTKENGMKQDGSLESDSDALLLPQHGQKHGDRWSSKRLRTRGRTCANYDESSGSDAGADDDANDEGEAKYVQGMCHTVVFRIDNSRPREAVFTEADFQDAEKSGDEDWDGNDVVDEGYAW</sequence>
<name>A0A6A6RZJ6_9PLEO</name>
<dbReference type="PANTHER" id="PTHR34755">
    <property type="entry name" value="SERINE/ARGININE REPETITIVE MATRIX PROTEIN 3-RELATED"/>
    <property type="match status" value="1"/>
</dbReference>
<feature type="compositionally biased region" description="Acidic residues" evidence="1">
    <location>
        <begin position="720"/>
        <end position="734"/>
    </location>
</feature>
<dbReference type="PANTHER" id="PTHR34755:SF4">
    <property type="entry name" value="F-BOX DOMAIN-CONTAINING PROTEIN"/>
    <property type="match status" value="1"/>
</dbReference>
<feature type="compositionally biased region" description="Polar residues" evidence="1">
    <location>
        <begin position="121"/>
        <end position="136"/>
    </location>
</feature>
<feature type="region of interest" description="Disordered" evidence="1">
    <location>
        <begin position="709"/>
        <end position="734"/>
    </location>
</feature>
<dbReference type="InterPro" id="IPR052109">
    <property type="entry name" value="SRRM_Domain-Containing"/>
</dbReference>
<evidence type="ECO:0000256" key="1">
    <source>
        <dbReference type="SAM" id="MobiDB-lite"/>
    </source>
</evidence>
<proteinExistence type="predicted"/>
<gene>
    <name evidence="2" type="ORF">P280DRAFT_451692</name>
</gene>
<feature type="region of interest" description="Disordered" evidence="1">
    <location>
        <begin position="1"/>
        <end position="157"/>
    </location>
</feature>
<dbReference type="OrthoDB" id="5395390at2759"/>
<reference evidence="2" key="1">
    <citation type="journal article" date="2020" name="Stud. Mycol.">
        <title>101 Dothideomycetes genomes: a test case for predicting lifestyles and emergence of pathogens.</title>
        <authorList>
            <person name="Haridas S."/>
            <person name="Albert R."/>
            <person name="Binder M."/>
            <person name="Bloem J."/>
            <person name="Labutti K."/>
            <person name="Salamov A."/>
            <person name="Andreopoulos B."/>
            <person name="Baker S."/>
            <person name="Barry K."/>
            <person name="Bills G."/>
            <person name="Bluhm B."/>
            <person name="Cannon C."/>
            <person name="Castanera R."/>
            <person name="Culley D."/>
            <person name="Daum C."/>
            <person name="Ezra D."/>
            <person name="Gonzalez J."/>
            <person name="Henrissat B."/>
            <person name="Kuo A."/>
            <person name="Liang C."/>
            <person name="Lipzen A."/>
            <person name="Lutzoni F."/>
            <person name="Magnuson J."/>
            <person name="Mondo S."/>
            <person name="Nolan M."/>
            <person name="Ohm R."/>
            <person name="Pangilinan J."/>
            <person name="Park H.-J."/>
            <person name="Ramirez L."/>
            <person name="Alfaro M."/>
            <person name="Sun H."/>
            <person name="Tritt A."/>
            <person name="Yoshinaga Y."/>
            <person name="Zwiers L.-H."/>
            <person name="Turgeon B."/>
            <person name="Goodwin S."/>
            <person name="Spatafora J."/>
            <person name="Crous P."/>
            <person name="Grigoriev I."/>
        </authorList>
    </citation>
    <scope>NUCLEOTIDE SEQUENCE</scope>
    <source>
        <strain evidence="2">CBS 473.64</strain>
    </source>
</reference>
<dbReference type="EMBL" id="MU006784">
    <property type="protein sequence ID" value="KAF2640750.1"/>
    <property type="molecule type" value="Genomic_DNA"/>
</dbReference>
<feature type="compositionally biased region" description="Acidic residues" evidence="1">
    <location>
        <begin position="97"/>
        <end position="109"/>
    </location>
</feature>
<dbReference type="AlphaFoldDB" id="A0A6A6RZJ6"/>
<keyword evidence="3" id="KW-1185">Reference proteome</keyword>
<dbReference type="Gene3D" id="3.80.10.10">
    <property type="entry name" value="Ribonuclease Inhibitor"/>
    <property type="match status" value="1"/>
</dbReference>
<dbReference type="InterPro" id="IPR032675">
    <property type="entry name" value="LRR_dom_sf"/>
</dbReference>
<feature type="region of interest" description="Disordered" evidence="1">
    <location>
        <begin position="658"/>
        <end position="678"/>
    </location>
</feature>
<feature type="region of interest" description="Disordered" evidence="1">
    <location>
        <begin position="576"/>
        <end position="608"/>
    </location>
</feature>
<dbReference type="SUPFAM" id="SSF52047">
    <property type="entry name" value="RNI-like"/>
    <property type="match status" value="1"/>
</dbReference>
<evidence type="ECO:0000313" key="3">
    <source>
        <dbReference type="Proteomes" id="UP000799753"/>
    </source>
</evidence>
<organism evidence="2 3">
    <name type="scientific">Massarina eburnea CBS 473.64</name>
    <dbReference type="NCBI Taxonomy" id="1395130"/>
    <lineage>
        <taxon>Eukaryota</taxon>
        <taxon>Fungi</taxon>
        <taxon>Dikarya</taxon>
        <taxon>Ascomycota</taxon>
        <taxon>Pezizomycotina</taxon>
        <taxon>Dothideomycetes</taxon>
        <taxon>Pleosporomycetidae</taxon>
        <taxon>Pleosporales</taxon>
        <taxon>Massarineae</taxon>
        <taxon>Massarinaceae</taxon>
        <taxon>Massarina</taxon>
    </lineage>
</organism>
<accession>A0A6A6RZJ6</accession>
<dbReference type="Proteomes" id="UP000799753">
    <property type="component" value="Unassembled WGS sequence"/>
</dbReference>
<feature type="compositionally biased region" description="Basic residues" evidence="1">
    <location>
        <begin position="1"/>
        <end position="10"/>
    </location>
</feature>